<keyword evidence="2" id="KW-0624">Polysaccharide degradation</keyword>
<evidence type="ECO:0000256" key="2">
    <source>
        <dbReference type="RuleBase" id="RU361173"/>
    </source>
</evidence>
<dbReference type="AlphaFoldDB" id="F6CVW4"/>
<dbReference type="STRING" id="491952.Mar181_0103"/>
<dbReference type="KEGG" id="mpc:Mar181_0103"/>
<dbReference type="PROSITE" id="PS51257">
    <property type="entry name" value="PROKAR_LIPOPROTEIN"/>
    <property type="match status" value="1"/>
</dbReference>
<dbReference type="SMART" id="SM00656">
    <property type="entry name" value="Amb_all"/>
    <property type="match status" value="1"/>
</dbReference>
<dbReference type="PANTHER" id="PTHR31683:SF18">
    <property type="entry name" value="PECTATE LYASE 21-RELATED"/>
    <property type="match status" value="1"/>
</dbReference>
<dbReference type="InterPro" id="IPR012334">
    <property type="entry name" value="Pectin_lyas_fold"/>
</dbReference>
<evidence type="ECO:0000256" key="1">
    <source>
        <dbReference type="ARBA" id="ARBA00023239"/>
    </source>
</evidence>
<dbReference type="PANTHER" id="PTHR31683">
    <property type="entry name" value="PECTATE LYASE 18-RELATED"/>
    <property type="match status" value="1"/>
</dbReference>
<dbReference type="EC" id="4.2.2.2" evidence="5"/>
<keyword evidence="1 2" id="KW-0456">Lyase</keyword>
<dbReference type="RefSeq" id="WP_013794649.1">
    <property type="nucleotide sequence ID" value="NC_015559.1"/>
</dbReference>
<keyword evidence="6" id="KW-1185">Reference proteome</keyword>
<protein>
    <submittedName>
        <fullName evidence="5">Pectate lyase</fullName>
        <ecNumber evidence="5">4.2.2.2</ecNumber>
    </submittedName>
</protein>
<dbReference type="Gene3D" id="2.160.20.10">
    <property type="entry name" value="Single-stranded right-handed beta-helix, Pectin lyase-like"/>
    <property type="match status" value="1"/>
</dbReference>
<dbReference type="InterPro" id="IPR045032">
    <property type="entry name" value="PEL"/>
</dbReference>
<gene>
    <name evidence="5" type="ordered locus">Mar181_0103</name>
</gene>
<accession>F6CVW4</accession>
<dbReference type="GO" id="GO:0005576">
    <property type="term" value="C:extracellular region"/>
    <property type="evidence" value="ECO:0007669"/>
    <property type="project" value="UniProtKB-SubCell"/>
</dbReference>
<feature type="chain" id="PRO_5003338671" evidence="3">
    <location>
        <begin position="30"/>
        <end position="493"/>
    </location>
</feature>
<evidence type="ECO:0000313" key="6">
    <source>
        <dbReference type="Proteomes" id="UP000009230"/>
    </source>
</evidence>
<reference evidence="5 6" key="1">
    <citation type="journal article" date="2012" name="Stand. Genomic Sci.">
        <title>Complete genome sequence of Marinomonas posidonica type strain (IVIA-Po-181(T)).</title>
        <authorList>
            <person name="Lucas-Elio P."/>
            <person name="Goodwin L."/>
            <person name="Woyke T."/>
            <person name="Pitluck S."/>
            <person name="Nolan M."/>
            <person name="Kyrpides N.C."/>
            <person name="Detter J.C."/>
            <person name="Copeland A."/>
            <person name="Lu M."/>
            <person name="Bruce D."/>
            <person name="Detter C."/>
            <person name="Tapia R."/>
            <person name="Han S."/>
            <person name="Land M.L."/>
            <person name="Ivanova N."/>
            <person name="Mikhailova N."/>
            <person name="Johnston A.W."/>
            <person name="Sanchez-Amat A."/>
        </authorList>
    </citation>
    <scope>NUCLEOTIDE SEQUENCE [LARGE SCALE GENOMIC DNA]</scope>
    <source>
        <strain evidence="6">CECT 7376 / NCIMB 14433 / IVIA-Po-181</strain>
    </source>
</reference>
<keyword evidence="3" id="KW-0732">Signal</keyword>
<proteinExistence type="inferred from homology"/>
<dbReference type="OrthoDB" id="5592990at2"/>
<feature type="domain" description="Pectate lyase" evidence="4">
    <location>
        <begin position="129"/>
        <end position="419"/>
    </location>
</feature>
<keyword evidence="2" id="KW-0119">Carbohydrate metabolism</keyword>
<dbReference type="Proteomes" id="UP000009230">
    <property type="component" value="Chromosome"/>
</dbReference>
<dbReference type="InterPro" id="IPR011050">
    <property type="entry name" value="Pectin_lyase_fold/virulence"/>
</dbReference>
<evidence type="ECO:0000313" key="5">
    <source>
        <dbReference type="EMBL" id="AEF53172.1"/>
    </source>
</evidence>
<sequence length="493" mass="53876">MNRKMLAASCLVASFIMGCSNFGSGGLYADISQQVLPPSDGWAAAEGGVTGGANASDVHIYTVSSRKALVDALKIAGDSPKILKISGTVNLSSDDQGRELKEEDYTVAPYNFEDYKNTYAPSVWNIKPLIKKRPNRKLTGPLEEARLASVDKQRSQIVIEIPPNTSLIGLGDDAKIVKGMLYLSAGVENVIIRNIHFEDAFDYFPGWDPGDSFKIDTSYPGCQAEYVNANVGPQKCRGGRWNAEYDLISISGAKRIWVDHCTFSDGDRPDALFPPVYPFPQNEITQKVQHHDGLIDITNQADLVTISNSYFHDHDKAMLIGNSDKKTKDTGYLRVTLHSNYFSNVGQRMPRVRYGQVHSYNNYFVGDASGDGQGDNNYERHVDSLKDKPTHNILRQALGAGKHSAIFSEANVFEIANGTPANAIGHMKGDVAFDRGSMFNGEMLDIIEEANRVSGKSLSKDVGWQPNLYGPAPVLPASEVIEYVTANAGAGKL</sequence>
<dbReference type="EMBL" id="CP002771">
    <property type="protein sequence ID" value="AEF53172.1"/>
    <property type="molecule type" value="Genomic_DNA"/>
</dbReference>
<name>F6CVW4_MARPP</name>
<dbReference type="Pfam" id="PF00544">
    <property type="entry name" value="Pectate_lyase_4"/>
    <property type="match status" value="3"/>
</dbReference>
<comment type="similarity">
    <text evidence="2">Belongs to the polysaccharide lyase 1 family.</text>
</comment>
<dbReference type="GO" id="GO:0000272">
    <property type="term" value="P:polysaccharide catabolic process"/>
    <property type="evidence" value="ECO:0007669"/>
    <property type="project" value="UniProtKB-KW"/>
</dbReference>
<evidence type="ECO:0000259" key="4">
    <source>
        <dbReference type="SMART" id="SM00656"/>
    </source>
</evidence>
<dbReference type="HOGENOM" id="CLU_021894_3_0_6"/>
<keyword evidence="2" id="KW-0964">Secreted</keyword>
<dbReference type="eggNOG" id="COG3866">
    <property type="taxonomic scope" value="Bacteria"/>
</dbReference>
<evidence type="ECO:0000256" key="3">
    <source>
        <dbReference type="SAM" id="SignalP"/>
    </source>
</evidence>
<dbReference type="GO" id="GO:0030570">
    <property type="term" value="F:pectate lyase activity"/>
    <property type="evidence" value="ECO:0007669"/>
    <property type="project" value="UniProtKB-EC"/>
</dbReference>
<feature type="signal peptide" evidence="3">
    <location>
        <begin position="1"/>
        <end position="29"/>
    </location>
</feature>
<dbReference type="InterPro" id="IPR002022">
    <property type="entry name" value="Pec_lyase"/>
</dbReference>
<comment type="subcellular location">
    <subcellularLocation>
        <location evidence="2">Secreted</location>
    </subcellularLocation>
</comment>
<dbReference type="SUPFAM" id="SSF51126">
    <property type="entry name" value="Pectin lyase-like"/>
    <property type="match status" value="1"/>
</dbReference>
<organism evidence="5 6">
    <name type="scientific">Marinomonas posidonica (strain CECT 7376 / NCIMB 14433 / IVIA-Po-181)</name>
    <dbReference type="NCBI Taxonomy" id="491952"/>
    <lineage>
        <taxon>Bacteria</taxon>
        <taxon>Pseudomonadati</taxon>
        <taxon>Pseudomonadota</taxon>
        <taxon>Gammaproteobacteria</taxon>
        <taxon>Oceanospirillales</taxon>
        <taxon>Oceanospirillaceae</taxon>
        <taxon>Marinomonas</taxon>
    </lineage>
</organism>